<dbReference type="InterPro" id="IPR003594">
    <property type="entry name" value="HATPase_dom"/>
</dbReference>
<organism evidence="29 30">
    <name type="scientific">Heliorestis convoluta</name>
    <dbReference type="NCBI Taxonomy" id="356322"/>
    <lineage>
        <taxon>Bacteria</taxon>
        <taxon>Bacillati</taxon>
        <taxon>Bacillota</taxon>
        <taxon>Clostridia</taxon>
        <taxon>Eubacteriales</taxon>
        <taxon>Heliobacteriaceae</taxon>
        <taxon>Heliorestis</taxon>
    </lineage>
</organism>
<dbReference type="PANTHER" id="PTHR45339:SF1">
    <property type="entry name" value="HYBRID SIGNAL TRANSDUCTION HISTIDINE KINASE J"/>
    <property type="match status" value="1"/>
</dbReference>
<dbReference type="Gene3D" id="1.10.287.130">
    <property type="match status" value="1"/>
</dbReference>
<feature type="modified residue" description="4-aspartylphosphate" evidence="23">
    <location>
        <position position="748"/>
    </location>
</feature>
<dbReference type="SMART" id="SM00091">
    <property type="entry name" value="PAS"/>
    <property type="match status" value="2"/>
</dbReference>
<dbReference type="InterPro" id="IPR011006">
    <property type="entry name" value="CheY-like_superfamily"/>
</dbReference>
<dbReference type="FunFam" id="3.30.565.10:FF:000010">
    <property type="entry name" value="Sensor histidine kinase RcsC"/>
    <property type="match status" value="1"/>
</dbReference>
<dbReference type="InterPro" id="IPR005467">
    <property type="entry name" value="His_kinase_dom"/>
</dbReference>
<dbReference type="InterPro" id="IPR013655">
    <property type="entry name" value="PAS_fold_3"/>
</dbReference>
<dbReference type="CDD" id="cd00130">
    <property type="entry name" value="PAS"/>
    <property type="match status" value="2"/>
</dbReference>
<dbReference type="SMART" id="SM00448">
    <property type="entry name" value="REC"/>
    <property type="match status" value="1"/>
</dbReference>
<evidence type="ECO:0000256" key="1">
    <source>
        <dbReference type="ARBA" id="ARBA00000085"/>
    </source>
</evidence>
<feature type="modified residue" description="Phosphohistidine" evidence="22">
    <location>
        <position position="880"/>
    </location>
</feature>
<evidence type="ECO:0000313" key="29">
    <source>
        <dbReference type="EMBL" id="QGG48286.1"/>
    </source>
</evidence>
<evidence type="ECO:0000256" key="16">
    <source>
        <dbReference type="ARBA" id="ARBA00023012"/>
    </source>
</evidence>
<dbReference type="KEGG" id="hcv:FTV88_2188"/>
<accession>A0A5Q2N3W2</accession>
<gene>
    <name evidence="29" type="ORF">FTV88_2188</name>
</gene>
<dbReference type="SUPFAM" id="SSF47226">
    <property type="entry name" value="Histidine-containing phosphotransfer domain, HPT domain"/>
    <property type="match status" value="1"/>
</dbReference>
<dbReference type="Pfam" id="PF00512">
    <property type="entry name" value="HisKA"/>
    <property type="match status" value="1"/>
</dbReference>
<evidence type="ECO:0000259" key="28">
    <source>
        <dbReference type="PROSITE" id="PS50894"/>
    </source>
</evidence>
<keyword evidence="6" id="KW-1003">Cell membrane</keyword>
<dbReference type="PANTHER" id="PTHR45339">
    <property type="entry name" value="HYBRID SIGNAL TRANSDUCTION HISTIDINE KINASE J"/>
    <property type="match status" value="1"/>
</dbReference>
<dbReference type="SUPFAM" id="SSF52172">
    <property type="entry name" value="CheY-like"/>
    <property type="match status" value="1"/>
</dbReference>
<dbReference type="CDD" id="cd17546">
    <property type="entry name" value="REC_hyHK_CKI1_RcsC-like"/>
    <property type="match status" value="1"/>
</dbReference>
<dbReference type="FunFam" id="2.10.70.100:FF:000001">
    <property type="entry name" value="Sensory transduction histidine kinase"/>
    <property type="match status" value="1"/>
</dbReference>
<evidence type="ECO:0000256" key="20">
    <source>
        <dbReference type="ARBA" id="ARBA00068150"/>
    </source>
</evidence>
<keyword evidence="10" id="KW-0812">Transmembrane</keyword>
<evidence type="ECO:0000256" key="23">
    <source>
        <dbReference type="PROSITE-ProRule" id="PRU00169"/>
    </source>
</evidence>
<evidence type="ECO:0000256" key="22">
    <source>
        <dbReference type="PROSITE-ProRule" id="PRU00110"/>
    </source>
</evidence>
<dbReference type="Gene3D" id="3.30.450.20">
    <property type="entry name" value="PAS domain"/>
    <property type="match status" value="2"/>
</dbReference>
<proteinExistence type="inferred from homology"/>
<dbReference type="GO" id="GO:0000155">
    <property type="term" value="F:phosphorelay sensor kinase activity"/>
    <property type="evidence" value="ECO:0007669"/>
    <property type="project" value="InterPro"/>
</dbReference>
<dbReference type="SMART" id="SM00388">
    <property type="entry name" value="HisKA"/>
    <property type="match status" value="1"/>
</dbReference>
<dbReference type="InterPro" id="IPR008207">
    <property type="entry name" value="Sig_transdc_His_kin_Hpt_dom"/>
</dbReference>
<comment type="similarity">
    <text evidence="3">In the N-terminal section; belongs to the phytochrome family.</text>
</comment>
<feature type="domain" description="PAS" evidence="26">
    <location>
        <begin position="36"/>
        <end position="74"/>
    </location>
</feature>
<keyword evidence="15" id="KW-1133">Transmembrane helix</keyword>
<dbReference type="CDD" id="cd00082">
    <property type="entry name" value="HisKA"/>
    <property type="match status" value="1"/>
</dbReference>
<feature type="domain" description="Histidine kinase" evidence="24">
    <location>
        <begin position="455"/>
        <end position="676"/>
    </location>
</feature>
<evidence type="ECO:0000256" key="8">
    <source>
        <dbReference type="ARBA" id="ARBA00022553"/>
    </source>
</evidence>
<dbReference type="PROSITE" id="PS50110">
    <property type="entry name" value="RESPONSE_REGULATORY"/>
    <property type="match status" value="1"/>
</dbReference>
<dbReference type="InterPro" id="IPR001789">
    <property type="entry name" value="Sig_transdc_resp-reg_receiver"/>
</dbReference>
<evidence type="ECO:0000256" key="6">
    <source>
        <dbReference type="ARBA" id="ARBA00022475"/>
    </source>
</evidence>
<keyword evidence="8 23" id="KW-0597">Phosphoprotein</keyword>
<dbReference type="FunFam" id="1.10.287.130:FF:000002">
    <property type="entry name" value="Two-component osmosensing histidine kinase"/>
    <property type="match status" value="1"/>
</dbReference>
<feature type="domain" description="PAS" evidence="26">
    <location>
        <begin position="309"/>
        <end position="381"/>
    </location>
</feature>
<evidence type="ECO:0000256" key="13">
    <source>
        <dbReference type="ARBA" id="ARBA00022777"/>
    </source>
</evidence>
<comment type="catalytic activity">
    <reaction evidence="1">
        <text>ATP + protein L-histidine = ADP + protein N-phospho-L-histidine.</text>
        <dbReference type="EC" id="2.7.13.3"/>
    </reaction>
</comment>
<protein>
    <recommendedName>
        <fullName evidence="21">Circadian input-output histidine kinase CikA</fullName>
        <ecNumber evidence="4">2.7.13.3</ecNumber>
    </recommendedName>
    <alternativeName>
        <fullName evidence="20">Sensory/regulatory protein RpfC</fullName>
    </alternativeName>
    <alternativeName>
        <fullName evidence="5">Stage 0 sporulation protein A homolog</fullName>
    </alternativeName>
</protein>
<dbReference type="PROSITE" id="PS50112">
    <property type="entry name" value="PAS"/>
    <property type="match status" value="2"/>
</dbReference>
<reference evidence="30" key="1">
    <citation type="submission" date="2019-11" db="EMBL/GenBank/DDBJ databases">
        <title>Genome sequence of Heliorestis convoluta strain HH, an alkaliphilic and minimalistic phototrophic bacterium from a soda lake in Egypt.</title>
        <authorList>
            <person name="Dewey E.D."/>
            <person name="Stokes L.M."/>
            <person name="Burchell B.M."/>
            <person name="Shaffer K.N."/>
            <person name="Huntington A.M."/>
            <person name="Baker J.M."/>
            <person name="Nadendla S."/>
            <person name="Giglio M.G."/>
            <person name="Touchman J.W."/>
            <person name="Blankenship R.E."/>
            <person name="Madigan M.T."/>
            <person name="Sattley W.M."/>
        </authorList>
    </citation>
    <scope>NUCLEOTIDE SEQUENCE [LARGE SCALE GENOMIC DNA]</scope>
    <source>
        <strain evidence="30">HH</strain>
    </source>
</reference>
<comment type="subunit">
    <text evidence="19">At low DSF concentrations, interacts with RpfF.</text>
</comment>
<comment type="subcellular location">
    <subcellularLocation>
        <location evidence="2">Cell inner membrane</location>
        <topology evidence="2">Multi-pass membrane protein</topology>
    </subcellularLocation>
</comment>
<evidence type="ECO:0000259" key="27">
    <source>
        <dbReference type="PROSITE" id="PS50113"/>
    </source>
</evidence>
<evidence type="ECO:0000256" key="7">
    <source>
        <dbReference type="ARBA" id="ARBA00022519"/>
    </source>
</evidence>
<dbReference type="InterPro" id="IPR000700">
    <property type="entry name" value="PAS-assoc_C"/>
</dbReference>
<dbReference type="InterPro" id="IPR004358">
    <property type="entry name" value="Sig_transdc_His_kin-like_C"/>
</dbReference>
<evidence type="ECO:0000259" key="24">
    <source>
        <dbReference type="PROSITE" id="PS50109"/>
    </source>
</evidence>
<dbReference type="SMART" id="SM00086">
    <property type="entry name" value="PAC"/>
    <property type="match status" value="2"/>
</dbReference>
<evidence type="ECO:0000256" key="15">
    <source>
        <dbReference type="ARBA" id="ARBA00022989"/>
    </source>
</evidence>
<dbReference type="SUPFAM" id="SSF47384">
    <property type="entry name" value="Homodimeric domain of signal transducing histidine kinase"/>
    <property type="match status" value="1"/>
</dbReference>
<dbReference type="CDD" id="cd16922">
    <property type="entry name" value="HATPase_EvgS-ArcB-TorS-like"/>
    <property type="match status" value="1"/>
</dbReference>
<keyword evidence="14" id="KW-0067">ATP-binding</keyword>
<feature type="domain" description="HPt" evidence="28">
    <location>
        <begin position="841"/>
        <end position="934"/>
    </location>
</feature>
<dbReference type="InterPro" id="IPR003661">
    <property type="entry name" value="HisK_dim/P_dom"/>
</dbReference>
<comment type="function">
    <text evidence="18">May play the central regulatory role in sporulation. It may be an element of the effector pathway responsible for the activation of sporulation genes in response to nutritional stress. Spo0A may act in concert with spo0H (a sigma factor) to control the expression of some genes that are critical to the sporulation process.</text>
</comment>
<keyword evidence="7" id="KW-0997">Cell inner membrane</keyword>
<dbReference type="Pfam" id="PF02518">
    <property type="entry name" value="HATPase_c"/>
    <property type="match status" value="1"/>
</dbReference>
<dbReference type="AlphaFoldDB" id="A0A5Q2N3W2"/>
<evidence type="ECO:0000256" key="14">
    <source>
        <dbReference type="ARBA" id="ARBA00022840"/>
    </source>
</evidence>
<evidence type="ECO:0000256" key="4">
    <source>
        <dbReference type="ARBA" id="ARBA00012438"/>
    </source>
</evidence>
<feature type="domain" description="PAC" evidence="27">
    <location>
        <begin position="385"/>
        <end position="437"/>
    </location>
</feature>
<evidence type="ECO:0000256" key="19">
    <source>
        <dbReference type="ARBA" id="ARBA00064003"/>
    </source>
</evidence>
<dbReference type="InterPro" id="IPR000014">
    <property type="entry name" value="PAS"/>
</dbReference>
<dbReference type="PROSITE" id="PS50894">
    <property type="entry name" value="HPT"/>
    <property type="match status" value="1"/>
</dbReference>
<evidence type="ECO:0000256" key="18">
    <source>
        <dbReference type="ARBA" id="ARBA00024867"/>
    </source>
</evidence>
<dbReference type="EC" id="2.7.13.3" evidence="4"/>
<dbReference type="EMBL" id="CP045875">
    <property type="protein sequence ID" value="QGG48286.1"/>
    <property type="molecule type" value="Genomic_DNA"/>
</dbReference>
<keyword evidence="11" id="KW-0677">Repeat</keyword>
<keyword evidence="17" id="KW-0472">Membrane</keyword>
<dbReference type="Gene3D" id="3.40.50.2300">
    <property type="match status" value="1"/>
</dbReference>
<dbReference type="PROSITE" id="PS50113">
    <property type="entry name" value="PAC"/>
    <property type="match status" value="1"/>
</dbReference>
<evidence type="ECO:0000256" key="10">
    <source>
        <dbReference type="ARBA" id="ARBA00022692"/>
    </source>
</evidence>
<evidence type="ECO:0000259" key="26">
    <source>
        <dbReference type="PROSITE" id="PS50112"/>
    </source>
</evidence>
<dbReference type="SMART" id="SM00387">
    <property type="entry name" value="HATPase_c"/>
    <property type="match status" value="1"/>
</dbReference>
<dbReference type="InterPro" id="IPR036641">
    <property type="entry name" value="HPT_dom_sf"/>
</dbReference>
<keyword evidence="30" id="KW-1185">Reference proteome</keyword>
<dbReference type="GO" id="GO:0005524">
    <property type="term" value="F:ATP binding"/>
    <property type="evidence" value="ECO:0007669"/>
    <property type="project" value="UniProtKB-KW"/>
</dbReference>
<evidence type="ECO:0000256" key="9">
    <source>
        <dbReference type="ARBA" id="ARBA00022679"/>
    </source>
</evidence>
<evidence type="ECO:0000256" key="2">
    <source>
        <dbReference type="ARBA" id="ARBA00004429"/>
    </source>
</evidence>
<dbReference type="Gene3D" id="3.30.565.10">
    <property type="entry name" value="Histidine kinase-like ATPase, C-terminal domain"/>
    <property type="match status" value="1"/>
</dbReference>
<keyword evidence="16" id="KW-0902">Two-component regulatory system</keyword>
<dbReference type="InterPro" id="IPR036097">
    <property type="entry name" value="HisK_dim/P_sf"/>
</dbReference>
<dbReference type="Pfam" id="PF08447">
    <property type="entry name" value="PAS_3"/>
    <property type="match status" value="2"/>
</dbReference>
<dbReference type="PRINTS" id="PR00344">
    <property type="entry name" value="BCTRLSENSOR"/>
</dbReference>
<name>A0A5Q2N3W2_9FIRM</name>
<evidence type="ECO:0000256" key="5">
    <source>
        <dbReference type="ARBA" id="ARBA00018672"/>
    </source>
</evidence>
<keyword evidence="9" id="KW-0808">Transferase</keyword>
<evidence type="ECO:0000259" key="25">
    <source>
        <dbReference type="PROSITE" id="PS50110"/>
    </source>
</evidence>
<keyword evidence="12" id="KW-0547">Nucleotide-binding</keyword>
<dbReference type="SUPFAM" id="SSF55874">
    <property type="entry name" value="ATPase domain of HSP90 chaperone/DNA topoisomerase II/histidine kinase"/>
    <property type="match status" value="1"/>
</dbReference>
<dbReference type="SUPFAM" id="SSF55785">
    <property type="entry name" value="PYP-like sensor domain (PAS domain)"/>
    <property type="match status" value="2"/>
</dbReference>
<keyword evidence="13 29" id="KW-0418">Kinase</keyword>
<dbReference type="InterPro" id="IPR036890">
    <property type="entry name" value="HATPase_C_sf"/>
</dbReference>
<dbReference type="PROSITE" id="PS50109">
    <property type="entry name" value="HIS_KIN"/>
    <property type="match status" value="1"/>
</dbReference>
<dbReference type="NCBIfam" id="TIGR00229">
    <property type="entry name" value="sensory_box"/>
    <property type="match status" value="2"/>
</dbReference>
<feature type="domain" description="Response regulatory" evidence="25">
    <location>
        <begin position="699"/>
        <end position="816"/>
    </location>
</feature>
<evidence type="ECO:0000256" key="17">
    <source>
        <dbReference type="ARBA" id="ARBA00023136"/>
    </source>
</evidence>
<sequence length="934" mass="106728">MEKNHFVTRFTDISKEIQELSVFENFFSVNLDLLCITSSEGRFLKLNKAWEDVLGYSIEELENQYIFDFIHPDDIDKTIAATAKLRAQKQVVNFVNRYRSKDGAYRYLEWRSNPQDNLIYAAARDVTDKIEEKNILEKIVAFSEDMMQMSGEELNYKKITDQLLCLTDAQLVIFNEYNNTGEKFTTMAVSGHPDLLQKGASIGTLTGKQWQSEQFCSSKSCAMVSYYSSLRDLLEGFSSNSILQQLEQFLQLNSIVVMKIQKESAILGNFLLFLKPGKTFHQESLLEVFGRQVGLLITRHKTEVELKRSREQFMLAVNGSQDGIWDWDLRDNSLFLSPKWKQIIGYDDYELPNHFSSFEERIHPDDRLLVQDYVNQYLSGTLTHYEMEFRFRHKDGSYRWILARGEALRDKKGIPYRMAGSHTDITDRKKAENRLRLAMEQSQAANIAKSRFLANMSHEIRTPMNGLFGFLQLLQETELTQEQSNFVEKIYTSAETLLALIDDILDLSKVESGKLILEEYSFDLHKTITAAIVPFLQKAKEKKLDLQLRLDPAVPQWVIGDALRLRQVLINLVNNAVKFTEKGSVEINVTVQEWKEKKVQLSCRVIDTGIGMKPETVPMIFEPFMQADASLTRKYGGTGLGLPISKSIIELMNGTMEVDTVFGQGSTFTFTVWLAKGVASEEVVVTSKEEVAFLNKTPLVLLVEDNVINQAFFVKLLQKKGFHCDVVNNGLEAVKACIEKDYDIVFMDCQMPVMDGYEATRQIRKEEKHSKKKIIIALTANAMKGDALACYEAGMDDYLSKPVTLNKVMAMIHKYAPGNSLPHCDNWGNLLDKLIVGTGLDLEEADHIMRHGLAMLEELIDSLRKYHGTRSKKEIAAHLHQIKGLSANLRLKTLVDKVKRAEKALHHEDYKNLDEVISDIRRTIGSYNHKVPKH</sequence>
<dbReference type="Pfam" id="PF00072">
    <property type="entry name" value="Response_reg"/>
    <property type="match status" value="1"/>
</dbReference>
<evidence type="ECO:0000256" key="11">
    <source>
        <dbReference type="ARBA" id="ARBA00022737"/>
    </source>
</evidence>
<evidence type="ECO:0000313" key="30">
    <source>
        <dbReference type="Proteomes" id="UP000366051"/>
    </source>
</evidence>
<evidence type="ECO:0000256" key="12">
    <source>
        <dbReference type="ARBA" id="ARBA00022741"/>
    </source>
</evidence>
<dbReference type="InterPro" id="IPR001610">
    <property type="entry name" value="PAC"/>
</dbReference>
<evidence type="ECO:0000256" key="3">
    <source>
        <dbReference type="ARBA" id="ARBA00006402"/>
    </source>
</evidence>
<dbReference type="GO" id="GO:0005886">
    <property type="term" value="C:plasma membrane"/>
    <property type="evidence" value="ECO:0007669"/>
    <property type="project" value="UniProtKB-SubCell"/>
</dbReference>
<dbReference type="InterPro" id="IPR035965">
    <property type="entry name" value="PAS-like_dom_sf"/>
</dbReference>
<evidence type="ECO:0000256" key="21">
    <source>
        <dbReference type="ARBA" id="ARBA00074306"/>
    </source>
</evidence>
<dbReference type="OrthoDB" id="9809348at2"/>
<dbReference type="Gene3D" id="1.20.120.160">
    <property type="entry name" value="HPT domain"/>
    <property type="match status" value="1"/>
</dbReference>
<dbReference type="Proteomes" id="UP000366051">
    <property type="component" value="Chromosome"/>
</dbReference>
<dbReference type="RefSeq" id="WP_153725508.1">
    <property type="nucleotide sequence ID" value="NZ_CP045875.1"/>
</dbReference>